<dbReference type="GO" id="GO:0016887">
    <property type="term" value="F:ATP hydrolysis activity"/>
    <property type="evidence" value="ECO:0007669"/>
    <property type="project" value="InterPro"/>
</dbReference>
<reference evidence="8 10" key="2">
    <citation type="submission" date="2016-08" db="EMBL/GenBank/DDBJ databases">
        <authorList>
            <person name="Seilhamer J.J."/>
        </authorList>
    </citation>
    <scope>NUCLEOTIDE SEQUENCE [LARGE SCALE GENOMIC DNA]</scope>
    <source>
        <strain evidence="8 10">NML150140-1</strain>
    </source>
</reference>
<comment type="caution">
    <text evidence="7">The sequence shown here is derived from an EMBL/GenBank/DDBJ whole genome shotgun (WGS) entry which is preliminary data.</text>
</comment>
<dbReference type="Proteomes" id="UP000094067">
    <property type="component" value="Unassembled WGS sequence"/>
</dbReference>
<dbReference type="PANTHER" id="PTHR43335">
    <property type="entry name" value="ABC TRANSPORTER, ATP-BINDING PROTEIN"/>
    <property type="match status" value="1"/>
</dbReference>
<dbReference type="EMBL" id="MCGH01000002">
    <property type="protein sequence ID" value="ODM07393.1"/>
    <property type="molecule type" value="Genomic_DNA"/>
</dbReference>
<dbReference type="Proteomes" id="UP000095003">
    <property type="component" value="Unassembled WGS sequence"/>
</dbReference>
<protein>
    <submittedName>
        <fullName evidence="8">ABC transporter</fullName>
    </submittedName>
    <submittedName>
        <fullName evidence="7">Daunorubicin/doxorubicin resistance ATP-binding protein DrrA</fullName>
        <ecNumber evidence="7">3.6.3.-</ecNumber>
    </submittedName>
</protein>
<dbReference type="CDD" id="cd03268">
    <property type="entry name" value="ABC_BcrA_bacitracin_resist"/>
    <property type="match status" value="1"/>
</dbReference>
<dbReference type="GeneID" id="93304021"/>
<feature type="domain" description="ABC transporter" evidence="5">
    <location>
        <begin position="4"/>
        <end position="231"/>
    </location>
</feature>
<dbReference type="PROSITE" id="PS50893">
    <property type="entry name" value="ABC_TRANSPORTER_2"/>
    <property type="match status" value="1"/>
</dbReference>
<dbReference type="AlphaFoldDB" id="A0A1E3ATJ0"/>
<evidence type="ECO:0000256" key="3">
    <source>
        <dbReference type="ARBA" id="ARBA00022741"/>
    </source>
</evidence>
<dbReference type="InterPro" id="IPR027417">
    <property type="entry name" value="P-loop_NTPase"/>
</dbReference>
<keyword evidence="4 7" id="KW-0067">ATP-binding</keyword>
<dbReference type="Pfam" id="PF00005">
    <property type="entry name" value="ABC_tran"/>
    <property type="match status" value="1"/>
</dbReference>
<dbReference type="GO" id="GO:0005524">
    <property type="term" value="F:ATP binding"/>
    <property type="evidence" value="ECO:0007669"/>
    <property type="project" value="UniProtKB-KW"/>
</dbReference>
<name>A0A1E3ATJ0_9FIRM</name>
<proteinExistence type="inferred from homology"/>
<reference evidence="9 11" key="1">
    <citation type="submission" date="2016-07" db="EMBL/GenBank/DDBJ databases">
        <title>Characterization of isolates of Eisenbergiella tayi derived from blood cultures, using whole genome sequencing.</title>
        <authorList>
            <person name="Burdz T."/>
            <person name="Wiebe D."/>
            <person name="Huynh C."/>
            <person name="Bernard K."/>
        </authorList>
    </citation>
    <scope>NUCLEOTIDE SEQUENCE [LARGE SCALE GENOMIC DNA]</scope>
    <source>
        <strain evidence="6 9">NML 110608</strain>
        <strain evidence="7 11">NML 120489</strain>
    </source>
</reference>
<evidence type="ECO:0000313" key="7">
    <source>
        <dbReference type="EMBL" id="ODM12027.1"/>
    </source>
</evidence>
<dbReference type="SUPFAM" id="SSF52540">
    <property type="entry name" value="P-loop containing nucleoside triphosphate hydrolases"/>
    <property type="match status" value="1"/>
</dbReference>
<keyword evidence="3" id="KW-0547">Nucleotide-binding</keyword>
<accession>A0A1E3ATJ0</accession>
<gene>
    <name evidence="7" type="primary">drrA_2</name>
    <name evidence="6" type="synonym">drrA_1</name>
    <name evidence="7" type="ORF">BEH84_02642</name>
    <name evidence="8" type="ORF">BEI59_03215</name>
    <name evidence="6" type="ORF">BEI61_03283</name>
</gene>
<dbReference type="InterPro" id="IPR003439">
    <property type="entry name" value="ABC_transporter-like_ATP-bd"/>
</dbReference>
<dbReference type="InterPro" id="IPR003593">
    <property type="entry name" value="AAA+_ATPase"/>
</dbReference>
<comment type="similarity">
    <text evidence="1">Belongs to the ABC transporter superfamily.</text>
</comment>
<organism evidence="7 11">
    <name type="scientific">Eisenbergiella tayi</name>
    <dbReference type="NCBI Taxonomy" id="1432052"/>
    <lineage>
        <taxon>Bacteria</taxon>
        <taxon>Bacillati</taxon>
        <taxon>Bacillota</taxon>
        <taxon>Clostridia</taxon>
        <taxon>Lachnospirales</taxon>
        <taxon>Lachnospiraceae</taxon>
        <taxon>Eisenbergiella</taxon>
    </lineage>
</organism>
<dbReference type="PATRIC" id="fig|1432052.3.peg.2917"/>
<evidence type="ECO:0000259" key="5">
    <source>
        <dbReference type="PROSITE" id="PS50893"/>
    </source>
</evidence>
<keyword evidence="2" id="KW-0813">Transport</keyword>
<dbReference type="Proteomes" id="UP000094271">
    <property type="component" value="Unassembled WGS sequence"/>
</dbReference>
<keyword evidence="7" id="KW-0378">Hydrolase</keyword>
<evidence type="ECO:0000313" key="11">
    <source>
        <dbReference type="Proteomes" id="UP000095003"/>
    </source>
</evidence>
<evidence type="ECO:0000313" key="9">
    <source>
        <dbReference type="Proteomes" id="UP000094067"/>
    </source>
</evidence>
<dbReference type="PANTHER" id="PTHR43335:SF8">
    <property type="entry name" value="ABC TRANSPORTER, ATP-BINDING PROTEIN"/>
    <property type="match status" value="1"/>
</dbReference>
<dbReference type="EMBL" id="MCGI01000002">
    <property type="protein sequence ID" value="ODM12027.1"/>
    <property type="molecule type" value="Genomic_DNA"/>
</dbReference>
<dbReference type="EMBL" id="MEHA01000002">
    <property type="protein sequence ID" value="ODR54952.1"/>
    <property type="molecule type" value="Genomic_DNA"/>
</dbReference>
<dbReference type="RefSeq" id="WP_069153049.1">
    <property type="nucleotide sequence ID" value="NZ_DAWDRA010000669.1"/>
</dbReference>
<evidence type="ECO:0000313" key="8">
    <source>
        <dbReference type="EMBL" id="ODR54952.1"/>
    </source>
</evidence>
<evidence type="ECO:0000256" key="2">
    <source>
        <dbReference type="ARBA" id="ARBA00022448"/>
    </source>
</evidence>
<evidence type="ECO:0000313" key="6">
    <source>
        <dbReference type="EMBL" id="ODM07393.1"/>
    </source>
</evidence>
<evidence type="ECO:0000256" key="1">
    <source>
        <dbReference type="ARBA" id="ARBA00005417"/>
    </source>
</evidence>
<evidence type="ECO:0000256" key="4">
    <source>
        <dbReference type="ARBA" id="ARBA00022840"/>
    </source>
</evidence>
<dbReference type="SMART" id="SM00382">
    <property type="entry name" value="AAA"/>
    <property type="match status" value="1"/>
</dbReference>
<sequence>MEVVQTKALCKVYGQKRAVDNLSMCVHEGDIYGFIGKNGAGKSTALKMLCSLAAPTSGEISIFGKPVSDSISRKRTGILVESPGIYPNMSARENMMLKAACLGLVDGKEKVQELLRLTGIADTGKKKTKQFSMGMKQRLGIAMALLGNPDLLILDEPINGLDPEGMSEVRMLLKKLNQERGITILLSSHILGELSKLATRYGVIRDGRMVQEITAQELEENCRDYLHVRVDKPKEAAVCLEQGLGITHYEARPEGQLLIYDSCESDQVSRTLTGNGIVVRELYLHRRDLEEYFVEMMGGGENA</sequence>
<dbReference type="Gene3D" id="3.40.50.300">
    <property type="entry name" value="P-loop containing nucleotide triphosphate hydrolases"/>
    <property type="match status" value="1"/>
</dbReference>
<dbReference type="OrthoDB" id="9809205at2"/>
<evidence type="ECO:0000313" key="10">
    <source>
        <dbReference type="Proteomes" id="UP000094271"/>
    </source>
</evidence>
<dbReference type="EC" id="3.6.3.-" evidence="7"/>